<accession>A0A915K2A7</accession>
<sequence>MVKKRKDPSCQGEKKNVEIKVINEAGQKIKNLCEKSEGEKMKEKRDGKRKNKKLETAKRSKKFRKHKKEEETEERRHERGQKLRS</sequence>
<reference evidence="3" key="1">
    <citation type="submission" date="2022-11" db="UniProtKB">
        <authorList>
            <consortium name="WormBaseParasite"/>
        </authorList>
    </citation>
    <scope>IDENTIFICATION</scope>
</reference>
<dbReference type="Proteomes" id="UP000887565">
    <property type="component" value="Unplaced"/>
</dbReference>
<feature type="region of interest" description="Disordered" evidence="1">
    <location>
        <begin position="36"/>
        <end position="85"/>
    </location>
</feature>
<evidence type="ECO:0000313" key="3">
    <source>
        <dbReference type="WBParaSite" id="nRc.2.0.1.t32449-RA"/>
    </source>
</evidence>
<evidence type="ECO:0000313" key="2">
    <source>
        <dbReference type="Proteomes" id="UP000887565"/>
    </source>
</evidence>
<dbReference type="WBParaSite" id="nRc.2.0.1.t32449-RA">
    <property type="protein sequence ID" value="nRc.2.0.1.t32449-RA"/>
    <property type="gene ID" value="nRc.2.0.1.g32449"/>
</dbReference>
<protein>
    <submittedName>
        <fullName evidence="3">Uncharacterized protein</fullName>
    </submittedName>
</protein>
<proteinExistence type="predicted"/>
<feature type="compositionally biased region" description="Basic and acidic residues" evidence="1">
    <location>
        <begin position="68"/>
        <end position="85"/>
    </location>
</feature>
<keyword evidence="2" id="KW-1185">Reference proteome</keyword>
<evidence type="ECO:0000256" key="1">
    <source>
        <dbReference type="SAM" id="MobiDB-lite"/>
    </source>
</evidence>
<feature type="compositionally biased region" description="Basic and acidic residues" evidence="1">
    <location>
        <begin position="36"/>
        <end position="46"/>
    </location>
</feature>
<dbReference type="AlphaFoldDB" id="A0A915K2A7"/>
<name>A0A915K2A7_ROMCU</name>
<organism evidence="2 3">
    <name type="scientific">Romanomermis culicivorax</name>
    <name type="common">Nematode worm</name>
    <dbReference type="NCBI Taxonomy" id="13658"/>
    <lineage>
        <taxon>Eukaryota</taxon>
        <taxon>Metazoa</taxon>
        <taxon>Ecdysozoa</taxon>
        <taxon>Nematoda</taxon>
        <taxon>Enoplea</taxon>
        <taxon>Dorylaimia</taxon>
        <taxon>Mermithida</taxon>
        <taxon>Mermithoidea</taxon>
        <taxon>Mermithidae</taxon>
        <taxon>Romanomermis</taxon>
    </lineage>
</organism>